<keyword evidence="3 6" id="KW-0713">Self-incompatibility</keyword>
<keyword evidence="4 6" id="KW-0964">Secreted</keyword>
<evidence type="ECO:0000256" key="2">
    <source>
        <dbReference type="ARBA" id="ARBA00005581"/>
    </source>
</evidence>
<dbReference type="Proteomes" id="UP000075243">
    <property type="component" value="Chromosome 7"/>
</dbReference>
<dbReference type="Pfam" id="PF05938">
    <property type="entry name" value="Self-incomp_S1"/>
    <property type="match status" value="1"/>
</dbReference>
<dbReference type="PANTHER" id="PTHR31232">
    <property type="match status" value="1"/>
</dbReference>
<evidence type="ECO:0000256" key="5">
    <source>
        <dbReference type="ARBA" id="ARBA00022729"/>
    </source>
</evidence>
<feature type="signal peptide" evidence="6">
    <location>
        <begin position="1"/>
        <end position="24"/>
    </location>
</feature>
<keyword evidence="5 6" id="KW-0732">Signal</keyword>
<organism evidence="7 8">
    <name type="scientific">Cajanus cajan</name>
    <name type="common">Pigeon pea</name>
    <name type="synonym">Cajanus indicus</name>
    <dbReference type="NCBI Taxonomy" id="3821"/>
    <lineage>
        <taxon>Eukaryota</taxon>
        <taxon>Viridiplantae</taxon>
        <taxon>Streptophyta</taxon>
        <taxon>Embryophyta</taxon>
        <taxon>Tracheophyta</taxon>
        <taxon>Spermatophyta</taxon>
        <taxon>Magnoliopsida</taxon>
        <taxon>eudicotyledons</taxon>
        <taxon>Gunneridae</taxon>
        <taxon>Pentapetalae</taxon>
        <taxon>rosids</taxon>
        <taxon>fabids</taxon>
        <taxon>Fabales</taxon>
        <taxon>Fabaceae</taxon>
        <taxon>Papilionoideae</taxon>
        <taxon>50 kb inversion clade</taxon>
        <taxon>NPAAA clade</taxon>
        <taxon>indigoferoid/millettioid clade</taxon>
        <taxon>Phaseoleae</taxon>
        <taxon>Cajanus</taxon>
    </lineage>
</organism>
<proteinExistence type="inferred from homology"/>
<gene>
    <name evidence="7" type="ORF">KK1_019035</name>
</gene>
<dbReference type="EMBL" id="CM003609">
    <property type="protein sequence ID" value="KYP64438.1"/>
    <property type="molecule type" value="Genomic_DNA"/>
</dbReference>
<protein>
    <recommendedName>
        <fullName evidence="6">S-protein homolog</fullName>
    </recommendedName>
</protein>
<reference evidence="7 8" key="1">
    <citation type="journal article" date="2012" name="Nat. Biotechnol.">
        <title>Draft genome sequence of pigeonpea (Cajanus cajan), an orphan legume crop of resource-poor farmers.</title>
        <authorList>
            <person name="Varshney R.K."/>
            <person name="Chen W."/>
            <person name="Li Y."/>
            <person name="Bharti A.K."/>
            <person name="Saxena R.K."/>
            <person name="Schlueter J.A."/>
            <person name="Donoghue M.T."/>
            <person name="Azam S."/>
            <person name="Fan G."/>
            <person name="Whaley A.M."/>
            <person name="Farmer A.D."/>
            <person name="Sheridan J."/>
            <person name="Iwata A."/>
            <person name="Tuteja R."/>
            <person name="Penmetsa R.V."/>
            <person name="Wu W."/>
            <person name="Upadhyaya H.D."/>
            <person name="Yang S.P."/>
            <person name="Shah T."/>
            <person name="Saxena K.B."/>
            <person name="Michael T."/>
            <person name="McCombie W.R."/>
            <person name="Yang B."/>
            <person name="Zhang G."/>
            <person name="Yang H."/>
            <person name="Wang J."/>
            <person name="Spillane C."/>
            <person name="Cook D.R."/>
            <person name="May G.D."/>
            <person name="Xu X."/>
            <person name="Jackson S.A."/>
        </authorList>
    </citation>
    <scope>NUCLEOTIDE SEQUENCE [LARGE SCALE GENOMIC DNA]</scope>
    <source>
        <strain evidence="8">cv. Asha</strain>
    </source>
</reference>
<dbReference type="InterPro" id="IPR010264">
    <property type="entry name" value="Self-incomp_S1"/>
</dbReference>
<evidence type="ECO:0000256" key="6">
    <source>
        <dbReference type="RuleBase" id="RU367044"/>
    </source>
</evidence>
<dbReference type="PANTHER" id="PTHR31232:SF43">
    <property type="entry name" value="S-PROTEIN HOMOLOG 29-RELATED"/>
    <property type="match status" value="1"/>
</dbReference>
<evidence type="ECO:0000256" key="3">
    <source>
        <dbReference type="ARBA" id="ARBA00022471"/>
    </source>
</evidence>
<dbReference type="OMA" id="NICHTWN"/>
<name>A0A151TBL9_CAJCA</name>
<dbReference type="GO" id="GO:0060320">
    <property type="term" value="P:rejection of self pollen"/>
    <property type="evidence" value="ECO:0007669"/>
    <property type="project" value="UniProtKB-KW"/>
</dbReference>
<evidence type="ECO:0000313" key="8">
    <source>
        <dbReference type="Proteomes" id="UP000075243"/>
    </source>
</evidence>
<dbReference type="GO" id="GO:0005576">
    <property type="term" value="C:extracellular region"/>
    <property type="evidence" value="ECO:0007669"/>
    <property type="project" value="UniProtKB-SubCell"/>
</dbReference>
<comment type="similarity">
    <text evidence="2 6">Belongs to the plant self-incompatibility (S1) protein family.</text>
</comment>
<evidence type="ECO:0000256" key="4">
    <source>
        <dbReference type="ARBA" id="ARBA00022525"/>
    </source>
</evidence>
<evidence type="ECO:0000313" key="7">
    <source>
        <dbReference type="EMBL" id="KYP64438.1"/>
    </source>
</evidence>
<sequence>MSLFSKNVLLFLTFMLLSASNVLGKVHVSVTNDLHGKAELALHCKSKNDDLGVQLLKYGETFSWKFNKNFFGGTQFYCSFLWIKNAPLLWFDIYVQTRDDTECGDQCVWFVTESGPCRFIGQTVNYTCYRWNGN</sequence>
<feature type="chain" id="PRO_5025094565" description="S-protein homolog" evidence="6">
    <location>
        <begin position="25"/>
        <end position="134"/>
    </location>
</feature>
<comment type="subcellular location">
    <subcellularLocation>
        <location evidence="1 6">Secreted</location>
    </subcellularLocation>
</comment>
<keyword evidence="8" id="KW-1185">Reference proteome</keyword>
<evidence type="ECO:0000256" key="1">
    <source>
        <dbReference type="ARBA" id="ARBA00004613"/>
    </source>
</evidence>
<accession>A0A151TBL9</accession>
<dbReference type="AlphaFoldDB" id="A0A151TBL9"/>
<dbReference type="Gramene" id="C.cajan_18495.t">
    <property type="protein sequence ID" value="C.cajan_18495.t.cds1"/>
    <property type="gene ID" value="C.cajan_18495"/>
</dbReference>